<gene>
    <name evidence="2" type="ORF">ECRASSUSDP1_LOCUS5140</name>
</gene>
<evidence type="ECO:0000313" key="3">
    <source>
        <dbReference type="Proteomes" id="UP001295684"/>
    </source>
</evidence>
<dbReference type="Proteomes" id="UP001295684">
    <property type="component" value="Unassembled WGS sequence"/>
</dbReference>
<accession>A0AAD1U809</accession>
<keyword evidence="3" id="KW-1185">Reference proteome</keyword>
<evidence type="ECO:0000256" key="1">
    <source>
        <dbReference type="SAM" id="MobiDB-lite"/>
    </source>
</evidence>
<reference evidence="2" key="1">
    <citation type="submission" date="2023-07" db="EMBL/GenBank/DDBJ databases">
        <authorList>
            <consortium name="AG Swart"/>
            <person name="Singh M."/>
            <person name="Singh A."/>
            <person name="Seah K."/>
            <person name="Emmerich C."/>
        </authorList>
    </citation>
    <scope>NUCLEOTIDE SEQUENCE</scope>
    <source>
        <strain evidence="2">DP1</strain>
    </source>
</reference>
<organism evidence="2 3">
    <name type="scientific">Euplotes crassus</name>
    <dbReference type="NCBI Taxonomy" id="5936"/>
    <lineage>
        <taxon>Eukaryota</taxon>
        <taxon>Sar</taxon>
        <taxon>Alveolata</taxon>
        <taxon>Ciliophora</taxon>
        <taxon>Intramacronucleata</taxon>
        <taxon>Spirotrichea</taxon>
        <taxon>Hypotrichia</taxon>
        <taxon>Euplotida</taxon>
        <taxon>Euplotidae</taxon>
        <taxon>Moneuplotes</taxon>
    </lineage>
</organism>
<comment type="caution">
    <text evidence="2">The sequence shown here is derived from an EMBL/GenBank/DDBJ whole genome shotgun (WGS) entry which is preliminary data.</text>
</comment>
<sequence length="194" mass="22705">MFIQTLNPTRTHSLPILQHPPQPQKEGRQQKSIEVKLSHQNMQSSVFKNSRIKQSTDNSPVNINKKGNTMTKDRLVNTHTKLHQSFNNKYRKYMIEKEDASKLSKMHTFLNRYLNESEVNINGSQMVDKSIAREDTDYDFQFYTNENEFLNNDSKTFIQELSKKSYKHQVVHKDIHLKTSSLKSKGNAMTTIQQ</sequence>
<name>A0AAD1U809_EUPCR</name>
<proteinExistence type="predicted"/>
<feature type="region of interest" description="Disordered" evidence="1">
    <location>
        <begin position="49"/>
        <end position="70"/>
    </location>
</feature>
<protein>
    <submittedName>
        <fullName evidence="2">Uncharacterized protein</fullName>
    </submittedName>
</protein>
<evidence type="ECO:0000313" key="2">
    <source>
        <dbReference type="EMBL" id="CAI2363801.1"/>
    </source>
</evidence>
<dbReference type="AlphaFoldDB" id="A0AAD1U809"/>
<feature type="compositionally biased region" description="Polar residues" evidence="1">
    <location>
        <begin position="1"/>
        <end position="12"/>
    </location>
</feature>
<dbReference type="EMBL" id="CAMPGE010004949">
    <property type="protein sequence ID" value="CAI2363801.1"/>
    <property type="molecule type" value="Genomic_DNA"/>
</dbReference>
<feature type="region of interest" description="Disordered" evidence="1">
    <location>
        <begin position="1"/>
        <end position="31"/>
    </location>
</feature>